<protein>
    <recommendedName>
        <fullName evidence="12">RCK N-terminal domain-containing protein</fullName>
    </recommendedName>
</protein>
<feature type="transmembrane region" description="Helical" evidence="7">
    <location>
        <begin position="379"/>
        <end position="397"/>
    </location>
</feature>
<dbReference type="Gene3D" id="3.40.50.720">
    <property type="entry name" value="NAD(P)-binding Rossmann-like Domain"/>
    <property type="match status" value="1"/>
</dbReference>
<evidence type="ECO:0000256" key="4">
    <source>
        <dbReference type="ARBA" id="ARBA00022692"/>
    </source>
</evidence>
<name>A0ABP0JVA5_9DINO</name>
<feature type="transmembrane region" description="Helical" evidence="7">
    <location>
        <begin position="344"/>
        <end position="367"/>
    </location>
</feature>
<comment type="similarity">
    <text evidence="2">Belongs to the monovalent cation:proton antiporter 2 (CPA2) transporter (TC 2.A.37) family.</text>
</comment>
<dbReference type="InterPro" id="IPR038770">
    <property type="entry name" value="Na+/solute_symporter_sf"/>
</dbReference>
<sequence>DPHGEHRRLAPLRRLGGGTSPLLRNIAFCLTTCGLVAFFVGLCKQPLILGYLLGGVLVGPNLGLELVRSHESVAEIANLGLVFLLFMIGLELDVKEILRMGRVVLITGVLQFPVCFGAQYLFFVAVESAGLKLGSGSYAAMYCALVCGISSTMIVVKLLSEKGETDRPNGRLTVGILIFQDIWAMVFLAIQPNLASPDLLTLCKQFGMIFALIVLALSYAKFVMPAVLFFASKSVELMLVLSLSWCFFMGVTAQLPWVGVGMELAALIAGVALATFPYSAEFNGKIKYIRDFFITLFFAALGMQIPVPSMKPIFTALLVALIVLIFRWLGIFSLVYMLGGTPRLGILATLNLSQISEFALVICSLGMGYGHIDASTLEIIIWVFMILSIFSSNLINYNHQVYQSIAWLSRKICKKGLSVDDAEPTHEDDRDILMLGFHRIGSMLIAEFEHHAPKLLRKLQVVEFNQSIKEPLLRRGVKFSFSARTADAPADAAGRSYGDFSSADVLEHCFHGEPKIIISTTPDTMLQGTTNMRILKVAMSVWPKAHIIVTADNPEQASELYEAGAHYVLRSAKLCAERLFELLNKYQTDAGMSDLKRRFDKYKRRENDDKRNFVALKV</sequence>
<dbReference type="SUPFAM" id="SSF51735">
    <property type="entry name" value="NAD(P)-binding Rossmann-fold domains"/>
    <property type="match status" value="1"/>
</dbReference>
<feature type="transmembrane region" description="Helical" evidence="7">
    <location>
        <begin position="104"/>
        <end position="126"/>
    </location>
</feature>
<keyword evidence="5 7" id="KW-1133">Transmembrane helix</keyword>
<feature type="non-terminal residue" evidence="10">
    <location>
        <position position="1"/>
    </location>
</feature>
<reference evidence="10 11" key="1">
    <citation type="submission" date="2024-02" db="EMBL/GenBank/DDBJ databases">
        <authorList>
            <person name="Chen Y."/>
            <person name="Shah S."/>
            <person name="Dougan E. K."/>
            <person name="Thang M."/>
            <person name="Chan C."/>
        </authorList>
    </citation>
    <scope>NUCLEOTIDE SEQUENCE [LARGE SCALE GENOMIC DNA]</scope>
</reference>
<feature type="transmembrane region" description="Helical" evidence="7">
    <location>
        <begin position="264"/>
        <end position="281"/>
    </location>
</feature>
<evidence type="ECO:0000259" key="8">
    <source>
        <dbReference type="Pfam" id="PF00999"/>
    </source>
</evidence>
<evidence type="ECO:0000256" key="7">
    <source>
        <dbReference type="SAM" id="Phobius"/>
    </source>
</evidence>
<proteinExistence type="inferred from homology"/>
<comment type="subcellular location">
    <subcellularLocation>
        <location evidence="1">Membrane</location>
        <topology evidence="1">Multi-pass membrane protein</topology>
    </subcellularLocation>
</comment>
<evidence type="ECO:0000256" key="6">
    <source>
        <dbReference type="ARBA" id="ARBA00023136"/>
    </source>
</evidence>
<gene>
    <name evidence="10" type="ORF">CCMP2556_LOCUS13250</name>
</gene>
<keyword evidence="11" id="KW-1185">Reference proteome</keyword>
<feature type="transmembrane region" description="Helical" evidence="7">
    <location>
        <begin position="172"/>
        <end position="194"/>
    </location>
</feature>
<dbReference type="Pfam" id="PF00999">
    <property type="entry name" value="Na_H_Exchanger"/>
    <property type="match status" value="1"/>
</dbReference>
<feature type="transmembrane region" description="Helical" evidence="7">
    <location>
        <begin position="22"/>
        <end position="40"/>
    </location>
</feature>
<evidence type="ECO:0000256" key="5">
    <source>
        <dbReference type="ARBA" id="ARBA00022989"/>
    </source>
</evidence>
<evidence type="ECO:0000313" key="11">
    <source>
        <dbReference type="Proteomes" id="UP001642484"/>
    </source>
</evidence>
<feature type="transmembrane region" description="Helical" evidence="7">
    <location>
        <begin position="288"/>
        <end position="307"/>
    </location>
</feature>
<dbReference type="PANTHER" id="PTHR42751:SF3">
    <property type="entry name" value="SODIUM_GLUTAMATE SYMPORTER"/>
    <property type="match status" value="1"/>
</dbReference>
<evidence type="ECO:0000256" key="1">
    <source>
        <dbReference type="ARBA" id="ARBA00004141"/>
    </source>
</evidence>
<organism evidence="10 11">
    <name type="scientific">Durusdinium trenchii</name>
    <dbReference type="NCBI Taxonomy" id="1381693"/>
    <lineage>
        <taxon>Eukaryota</taxon>
        <taxon>Sar</taxon>
        <taxon>Alveolata</taxon>
        <taxon>Dinophyceae</taxon>
        <taxon>Suessiales</taxon>
        <taxon>Symbiodiniaceae</taxon>
        <taxon>Durusdinium</taxon>
    </lineage>
</organism>
<feature type="domain" description="RCK N-terminal" evidence="9">
    <location>
        <begin position="497"/>
        <end position="569"/>
    </location>
</feature>
<evidence type="ECO:0000259" key="9">
    <source>
        <dbReference type="Pfam" id="PF02254"/>
    </source>
</evidence>
<keyword evidence="3" id="KW-0813">Transport</keyword>
<feature type="transmembrane region" description="Helical" evidence="7">
    <location>
        <begin position="138"/>
        <end position="160"/>
    </location>
</feature>
<feature type="transmembrane region" description="Helical" evidence="7">
    <location>
        <begin position="47"/>
        <end position="64"/>
    </location>
</feature>
<keyword evidence="6 7" id="KW-0472">Membrane</keyword>
<feature type="transmembrane region" description="Helical" evidence="7">
    <location>
        <begin position="313"/>
        <end position="337"/>
    </location>
</feature>
<dbReference type="InterPro" id="IPR036291">
    <property type="entry name" value="NAD(P)-bd_dom_sf"/>
</dbReference>
<dbReference type="Proteomes" id="UP001642484">
    <property type="component" value="Unassembled WGS sequence"/>
</dbReference>
<feature type="transmembrane region" description="Helical" evidence="7">
    <location>
        <begin position="206"/>
        <end position="230"/>
    </location>
</feature>
<keyword evidence="4 7" id="KW-0812">Transmembrane</keyword>
<feature type="transmembrane region" description="Helical" evidence="7">
    <location>
        <begin position="237"/>
        <end position="258"/>
    </location>
</feature>
<dbReference type="InterPro" id="IPR006153">
    <property type="entry name" value="Cation/H_exchanger_TM"/>
</dbReference>
<dbReference type="Pfam" id="PF02254">
    <property type="entry name" value="TrkA_N"/>
    <property type="match status" value="1"/>
</dbReference>
<dbReference type="InterPro" id="IPR003148">
    <property type="entry name" value="RCK_N"/>
</dbReference>
<evidence type="ECO:0008006" key="12">
    <source>
        <dbReference type="Google" id="ProtNLM"/>
    </source>
</evidence>
<feature type="domain" description="Cation/H+ exchanger transmembrane" evidence="8">
    <location>
        <begin position="35"/>
        <end position="389"/>
    </location>
</feature>
<evidence type="ECO:0000313" key="10">
    <source>
        <dbReference type="EMBL" id="CAK9018387.1"/>
    </source>
</evidence>
<dbReference type="EMBL" id="CAXAMN010006646">
    <property type="protein sequence ID" value="CAK9018387.1"/>
    <property type="molecule type" value="Genomic_DNA"/>
</dbReference>
<accession>A0ABP0JVA5</accession>
<evidence type="ECO:0000256" key="3">
    <source>
        <dbReference type="ARBA" id="ARBA00022448"/>
    </source>
</evidence>
<dbReference type="PANTHER" id="PTHR42751">
    <property type="entry name" value="SODIUM/HYDROGEN EXCHANGER FAMILY/TRKA DOMAIN PROTEIN"/>
    <property type="match status" value="1"/>
</dbReference>
<comment type="caution">
    <text evidence="10">The sequence shown here is derived from an EMBL/GenBank/DDBJ whole genome shotgun (WGS) entry which is preliminary data.</text>
</comment>
<evidence type="ECO:0000256" key="2">
    <source>
        <dbReference type="ARBA" id="ARBA00005551"/>
    </source>
</evidence>
<feature type="transmembrane region" description="Helical" evidence="7">
    <location>
        <begin position="76"/>
        <end position="92"/>
    </location>
</feature>
<dbReference type="Gene3D" id="1.20.1530.20">
    <property type="match status" value="1"/>
</dbReference>